<evidence type="ECO:0000313" key="3">
    <source>
        <dbReference type="Proteomes" id="UP000299102"/>
    </source>
</evidence>
<evidence type="ECO:0000313" key="2">
    <source>
        <dbReference type="EMBL" id="GBP26788.1"/>
    </source>
</evidence>
<gene>
    <name evidence="2" type="ORF">EVAR_81153_1</name>
</gene>
<accession>A0A4C1UK30</accession>
<protein>
    <submittedName>
        <fullName evidence="2">Uncharacterized protein</fullName>
    </submittedName>
</protein>
<feature type="region of interest" description="Disordered" evidence="1">
    <location>
        <begin position="38"/>
        <end position="62"/>
    </location>
</feature>
<dbReference type="AlphaFoldDB" id="A0A4C1UK30"/>
<proteinExistence type="predicted"/>
<comment type="caution">
    <text evidence="2">The sequence shown here is derived from an EMBL/GenBank/DDBJ whole genome shotgun (WGS) entry which is preliminary data.</text>
</comment>
<dbReference type="Proteomes" id="UP000299102">
    <property type="component" value="Unassembled WGS sequence"/>
</dbReference>
<evidence type="ECO:0000256" key="1">
    <source>
        <dbReference type="SAM" id="MobiDB-lite"/>
    </source>
</evidence>
<keyword evidence="3" id="KW-1185">Reference proteome</keyword>
<dbReference type="EMBL" id="BGZK01000185">
    <property type="protein sequence ID" value="GBP26788.1"/>
    <property type="molecule type" value="Genomic_DNA"/>
</dbReference>
<reference evidence="2 3" key="1">
    <citation type="journal article" date="2019" name="Commun. Biol.">
        <title>The bagworm genome reveals a unique fibroin gene that provides high tensile strength.</title>
        <authorList>
            <person name="Kono N."/>
            <person name="Nakamura H."/>
            <person name="Ohtoshi R."/>
            <person name="Tomita M."/>
            <person name="Numata K."/>
            <person name="Arakawa K."/>
        </authorList>
    </citation>
    <scope>NUCLEOTIDE SEQUENCE [LARGE SCALE GENOMIC DNA]</scope>
</reference>
<sequence length="103" mass="11110">MEVTSIAVTLNAAGYRGNEAKGLDRRFEDEGVIFPSVTLSTPYPQPSNPAIPTGKETENETGVETECHIGIRMTSAIGTITKNSTGIRIQSRNEIGNDGRIYP</sequence>
<name>A0A4C1UK30_EUMVA</name>
<organism evidence="2 3">
    <name type="scientific">Eumeta variegata</name>
    <name type="common">Bagworm moth</name>
    <name type="synonym">Eumeta japonica</name>
    <dbReference type="NCBI Taxonomy" id="151549"/>
    <lineage>
        <taxon>Eukaryota</taxon>
        <taxon>Metazoa</taxon>
        <taxon>Ecdysozoa</taxon>
        <taxon>Arthropoda</taxon>
        <taxon>Hexapoda</taxon>
        <taxon>Insecta</taxon>
        <taxon>Pterygota</taxon>
        <taxon>Neoptera</taxon>
        <taxon>Endopterygota</taxon>
        <taxon>Lepidoptera</taxon>
        <taxon>Glossata</taxon>
        <taxon>Ditrysia</taxon>
        <taxon>Tineoidea</taxon>
        <taxon>Psychidae</taxon>
        <taxon>Oiketicinae</taxon>
        <taxon>Eumeta</taxon>
    </lineage>
</organism>